<comment type="caution">
    <text evidence="5">The sequence shown here is derived from an EMBL/GenBank/DDBJ whole genome shotgun (WGS) entry which is preliminary data.</text>
</comment>
<dbReference type="PIRSF" id="PIRSF028757">
    <property type="entry name" value="LD-carboxypeptidase"/>
    <property type="match status" value="1"/>
</dbReference>
<organism evidence="5 6">
    <name type="scientific">Pseudoalteromonas marina</name>
    <dbReference type="NCBI Taxonomy" id="267375"/>
    <lineage>
        <taxon>Bacteria</taxon>
        <taxon>Pseudomonadati</taxon>
        <taxon>Pseudomonadota</taxon>
        <taxon>Gammaproteobacteria</taxon>
        <taxon>Alteromonadales</taxon>
        <taxon>Pseudoalteromonadaceae</taxon>
        <taxon>Pseudoalteromonas</taxon>
    </lineage>
</organism>
<dbReference type="SUPFAM" id="SSF52317">
    <property type="entry name" value="Class I glutamine amidotransferase-like"/>
    <property type="match status" value="1"/>
</dbReference>
<evidence type="ECO:0000259" key="4">
    <source>
        <dbReference type="Pfam" id="PF17676"/>
    </source>
</evidence>
<dbReference type="EMBL" id="JAUYVT010000023">
    <property type="protein sequence ID" value="MDP2566651.1"/>
    <property type="molecule type" value="Genomic_DNA"/>
</dbReference>
<dbReference type="Gene3D" id="3.50.30.60">
    <property type="entry name" value="LD-carboxypeptidase A C-terminal domain-like"/>
    <property type="match status" value="1"/>
</dbReference>
<dbReference type="Gene3D" id="3.40.50.10740">
    <property type="entry name" value="Class I glutamine amidotransferase-like"/>
    <property type="match status" value="1"/>
</dbReference>
<protein>
    <submittedName>
        <fullName evidence="5">LD-carboxypeptidase</fullName>
    </submittedName>
</protein>
<dbReference type="Proteomes" id="UP001177212">
    <property type="component" value="Unassembled WGS sequence"/>
</dbReference>
<evidence type="ECO:0000256" key="2">
    <source>
        <dbReference type="ARBA" id="ARBA00022801"/>
    </source>
</evidence>
<feature type="domain" description="LD-carboxypeptidase C-terminal" evidence="4">
    <location>
        <begin position="206"/>
        <end position="328"/>
    </location>
</feature>
<dbReference type="RefSeq" id="WP_305398535.1">
    <property type="nucleotide sequence ID" value="NZ_JAUYVT010000023.1"/>
</dbReference>
<dbReference type="InterPro" id="IPR040921">
    <property type="entry name" value="Peptidase_S66C"/>
</dbReference>
<accession>A0ABT9FIS6</accession>
<dbReference type="InterPro" id="IPR029062">
    <property type="entry name" value="Class_I_gatase-like"/>
</dbReference>
<comment type="similarity">
    <text evidence="1">Belongs to the peptidase S66 family.</text>
</comment>
<dbReference type="PANTHER" id="PTHR30237">
    <property type="entry name" value="MURAMOYLTETRAPEPTIDE CARBOXYPEPTIDASE"/>
    <property type="match status" value="1"/>
</dbReference>
<reference evidence="5" key="1">
    <citation type="submission" date="2023-07" db="EMBL/GenBank/DDBJ databases">
        <title>Genome content predicts the carbon catabolic preferences of heterotrophic bacteria.</title>
        <authorList>
            <person name="Gralka M."/>
        </authorList>
    </citation>
    <scope>NUCLEOTIDE SEQUENCE</scope>
    <source>
        <strain evidence="5">4G09</strain>
    </source>
</reference>
<name>A0ABT9FIS6_9GAMM</name>
<dbReference type="PANTHER" id="PTHR30237:SF5">
    <property type="entry name" value="CARBOXYPEPTIDASE VC_A0337-RELATED"/>
    <property type="match status" value="1"/>
</dbReference>
<sequence>MSLINFPEPLKPNDNIAICAFSSGVDNHFQTRLDTVLNGLKSQGFKIIEGNSVRQNSSAKERALELMHFLSDDNIAAIMPPWGGELALDVLQYIDFNIVKTAKPKWLVGFSDVSTLACVLTSRCGWATLHTANLMQLHPNETDPNCVNVFHVLALTKGEQFEQVPSASYQTKLINYESDPDALFELTEPTQWKCLNYNDARKLEITGRLFGGCLDTLNLLLGSPYLDLHRFKQEYAPEGLVLFLENAELSPTAVARSLIALKLNGVLTDVNGIILGRSAIIDSPHKQIDYYQAIELALGKCIFPVLFDADIGHVAPNLNLINGASCTINADINEGKVIKASLSTKLC</sequence>
<dbReference type="CDD" id="cd07062">
    <property type="entry name" value="Peptidase_S66_mccF_like"/>
    <property type="match status" value="1"/>
</dbReference>
<keyword evidence="6" id="KW-1185">Reference proteome</keyword>
<evidence type="ECO:0000313" key="5">
    <source>
        <dbReference type="EMBL" id="MDP2566651.1"/>
    </source>
</evidence>
<proteinExistence type="inferred from homology"/>
<dbReference type="Pfam" id="PF17676">
    <property type="entry name" value="Peptidase_S66C"/>
    <property type="match status" value="1"/>
</dbReference>
<gene>
    <name evidence="5" type="ORF">Q8W34_18570</name>
</gene>
<dbReference type="SUPFAM" id="SSF141986">
    <property type="entry name" value="LD-carboxypeptidase A C-terminal domain-like"/>
    <property type="match status" value="1"/>
</dbReference>
<feature type="domain" description="LD-carboxypeptidase N-terminal" evidence="3">
    <location>
        <begin position="16"/>
        <end position="130"/>
    </location>
</feature>
<evidence type="ECO:0000259" key="3">
    <source>
        <dbReference type="Pfam" id="PF02016"/>
    </source>
</evidence>
<evidence type="ECO:0000313" key="6">
    <source>
        <dbReference type="Proteomes" id="UP001177212"/>
    </source>
</evidence>
<dbReference type="InterPro" id="IPR040449">
    <property type="entry name" value="Peptidase_S66_N"/>
</dbReference>
<dbReference type="InterPro" id="IPR027461">
    <property type="entry name" value="Carboxypeptidase_A_C_sf"/>
</dbReference>
<dbReference type="InterPro" id="IPR003507">
    <property type="entry name" value="S66_fam"/>
</dbReference>
<keyword evidence="2" id="KW-0378">Hydrolase</keyword>
<dbReference type="InterPro" id="IPR027478">
    <property type="entry name" value="LdcA_N"/>
</dbReference>
<evidence type="ECO:0000256" key="1">
    <source>
        <dbReference type="ARBA" id="ARBA00010233"/>
    </source>
</evidence>
<dbReference type="Pfam" id="PF02016">
    <property type="entry name" value="Peptidase_S66"/>
    <property type="match status" value="1"/>
</dbReference>